<dbReference type="Gene3D" id="1.10.10.10">
    <property type="entry name" value="Winged helix-like DNA-binding domain superfamily/Winged helix DNA-binding domain"/>
    <property type="match status" value="1"/>
</dbReference>
<evidence type="ECO:0000256" key="4">
    <source>
        <dbReference type="SAM" id="Phobius"/>
    </source>
</evidence>
<keyword evidence="3" id="KW-0804">Transcription</keyword>
<accession>A0A0N9VAB1</accession>
<dbReference type="InterPro" id="IPR036388">
    <property type="entry name" value="WH-like_DNA-bd_sf"/>
</dbReference>
<keyword evidence="2" id="KW-0238">DNA-binding</keyword>
<sequence length="119" mass="13724">MNSIDQENPCLIQDVLRNIINLWSIGVLLLLNSGKLRFSEILRNLPGNISKRMLSKTLRSLEENGLVKRTVFATKPPSVEYELTELGFSFLPIIINLEQWAIENQENINIAKKEFKNRQ</sequence>
<evidence type="ECO:0000313" key="7">
    <source>
        <dbReference type="Proteomes" id="UP000064939"/>
    </source>
</evidence>
<keyword evidence="7" id="KW-1185">Reference proteome</keyword>
<dbReference type="InterPro" id="IPR002577">
    <property type="entry name" value="HTH_HxlR"/>
</dbReference>
<proteinExistence type="predicted"/>
<dbReference type="AlphaFoldDB" id="A0A0N9VAB1"/>
<dbReference type="SUPFAM" id="SSF46785">
    <property type="entry name" value="Winged helix' DNA-binding domain"/>
    <property type="match status" value="1"/>
</dbReference>
<keyword evidence="4" id="KW-0472">Membrane</keyword>
<dbReference type="PROSITE" id="PS51118">
    <property type="entry name" value="HTH_HXLR"/>
    <property type="match status" value="1"/>
</dbReference>
<feature type="domain" description="HTH hxlR-type" evidence="5">
    <location>
        <begin position="10"/>
        <end position="109"/>
    </location>
</feature>
<keyword evidence="4" id="KW-0812">Transmembrane</keyword>
<dbReference type="InterPro" id="IPR036390">
    <property type="entry name" value="WH_DNA-bd_sf"/>
</dbReference>
<keyword evidence="1" id="KW-0805">Transcription regulation</keyword>
<evidence type="ECO:0000259" key="5">
    <source>
        <dbReference type="PROSITE" id="PS51118"/>
    </source>
</evidence>
<feature type="transmembrane region" description="Helical" evidence="4">
    <location>
        <begin position="15"/>
        <end position="33"/>
    </location>
</feature>
<dbReference type="PANTHER" id="PTHR33204">
    <property type="entry name" value="TRANSCRIPTIONAL REGULATOR, MARR FAMILY"/>
    <property type="match status" value="1"/>
</dbReference>
<dbReference type="Proteomes" id="UP000064939">
    <property type="component" value="Chromosome"/>
</dbReference>
<name>A0A0N9VAB1_9GAMM</name>
<dbReference type="RefSeq" id="WP_054582162.1">
    <property type="nucleotide sequence ID" value="NZ_CP012808.1"/>
</dbReference>
<organism evidence="6 7">
    <name type="scientific">Acinetobacter equi</name>
    <dbReference type="NCBI Taxonomy" id="1324350"/>
    <lineage>
        <taxon>Bacteria</taxon>
        <taxon>Pseudomonadati</taxon>
        <taxon>Pseudomonadota</taxon>
        <taxon>Gammaproteobacteria</taxon>
        <taxon>Moraxellales</taxon>
        <taxon>Moraxellaceae</taxon>
        <taxon>Acinetobacter</taxon>
    </lineage>
</organism>
<evidence type="ECO:0000256" key="3">
    <source>
        <dbReference type="ARBA" id="ARBA00023163"/>
    </source>
</evidence>
<dbReference type="Pfam" id="PF01638">
    <property type="entry name" value="HxlR"/>
    <property type="match status" value="1"/>
</dbReference>
<reference evidence="6 7" key="1">
    <citation type="journal article" date="2015" name="Int. J. Syst. Evol. Microbiol.">
        <title>Acinetobacter equi sp. nov. isolated from horse faeces.</title>
        <authorList>
            <person name="Poppel M.T."/>
            <person name="Skiebe E."/>
            <person name="Laue M."/>
            <person name="Bergmann H."/>
            <person name="Ebersberger I."/>
            <person name="Garn T."/>
            <person name="Fruth A."/>
            <person name="Baumgardt S."/>
            <person name="Busse H.J."/>
            <person name="Wilharm G."/>
        </authorList>
    </citation>
    <scope>NUCLEOTIDE SEQUENCE [LARGE SCALE GENOMIC DNA]</scope>
    <source>
        <strain evidence="6 7">114</strain>
    </source>
</reference>
<gene>
    <name evidence="6" type="ORF">AOY20_12440</name>
</gene>
<dbReference type="GO" id="GO:0003677">
    <property type="term" value="F:DNA binding"/>
    <property type="evidence" value="ECO:0007669"/>
    <property type="project" value="UniProtKB-KW"/>
</dbReference>
<dbReference type="PANTHER" id="PTHR33204:SF39">
    <property type="entry name" value="TRANSCRIPTIONAL REGULATORY PROTEIN"/>
    <property type="match status" value="1"/>
</dbReference>
<evidence type="ECO:0000256" key="2">
    <source>
        <dbReference type="ARBA" id="ARBA00023125"/>
    </source>
</evidence>
<protein>
    <recommendedName>
        <fullName evidence="5">HTH hxlR-type domain-containing protein</fullName>
    </recommendedName>
</protein>
<evidence type="ECO:0000313" key="6">
    <source>
        <dbReference type="EMBL" id="ALH96279.1"/>
    </source>
</evidence>
<keyword evidence="4" id="KW-1133">Transmembrane helix</keyword>
<dbReference type="KEGG" id="aei:AOY20_12440"/>
<evidence type="ECO:0000256" key="1">
    <source>
        <dbReference type="ARBA" id="ARBA00023015"/>
    </source>
</evidence>
<dbReference type="EMBL" id="CP012808">
    <property type="protein sequence ID" value="ALH96279.1"/>
    <property type="molecule type" value="Genomic_DNA"/>
</dbReference>